<keyword evidence="10" id="KW-1185">Reference proteome</keyword>
<dbReference type="InterPro" id="IPR000522">
    <property type="entry name" value="ABC_transptr_permease_BtuC"/>
</dbReference>
<gene>
    <name evidence="9" type="ORF">J2Z44_003360</name>
</gene>
<evidence type="ECO:0000256" key="6">
    <source>
        <dbReference type="ARBA" id="ARBA00022989"/>
    </source>
</evidence>
<feature type="transmembrane region" description="Helical" evidence="8">
    <location>
        <begin position="39"/>
        <end position="59"/>
    </location>
</feature>
<comment type="subcellular location">
    <subcellularLocation>
        <location evidence="1">Cell membrane</location>
        <topology evidence="1">Multi-pass membrane protein</topology>
    </subcellularLocation>
</comment>
<evidence type="ECO:0000313" key="10">
    <source>
        <dbReference type="Proteomes" id="UP001519308"/>
    </source>
</evidence>
<evidence type="ECO:0000256" key="4">
    <source>
        <dbReference type="ARBA" id="ARBA00022475"/>
    </source>
</evidence>
<dbReference type="Gene3D" id="1.10.3470.10">
    <property type="entry name" value="ABC transporter involved in vitamin B12 uptake, BtuC"/>
    <property type="match status" value="1"/>
</dbReference>
<feature type="transmembrane region" description="Helical" evidence="8">
    <location>
        <begin position="71"/>
        <end position="90"/>
    </location>
</feature>
<protein>
    <submittedName>
        <fullName evidence="9">Iron complex transport system permease protein</fullName>
    </submittedName>
</protein>
<dbReference type="Pfam" id="PF01032">
    <property type="entry name" value="FecCD"/>
    <property type="match status" value="1"/>
</dbReference>
<evidence type="ECO:0000256" key="1">
    <source>
        <dbReference type="ARBA" id="ARBA00004651"/>
    </source>
</evidence>
<keyword evidence="7 8" id="KW-0472">Membrane</keyword>
<evidence type="ECO:0000256" key="7">
    <source>
        <dbReference type="ARBA" id="ARBA00023136"/>
    </source>
</evidence>
<organism evidence="9 10">
    <name type="scientific">Clostridium punense</name>
    <dbReference type="NCBI Taxonomy" id="1054297"/>
    <lineage>
        <taxon>Bacteria</taxon>
        <taxon>Bacillati</taxon>
        <taxon>Bacillota</taxon>
        <taxon>Clostridia</taxon>
        <taxon>Eubacteriales</taxon>
        <taxon>Clostridiaceae</taxon>
        <taxon>Clostridium</taxon>
    </lineage>
</organism>
<dbReference type="EMBL" id="JAGGLL010000031">
    <property type="protein sequence ID" value="MBP2023523.1"/>
    <property type="molecule type" value="Genomic_DNA"/>
</dbReference>
<dbReference type="Proteomes" id="UP001519308">
    <property type="component" value="Unassembled WGS sequence"/>
</dbReference>
<proteinExistence type="inferred from homology"/>
<evidence type="ECO:0000313" key="9">
    <source>
        <dbReference type="EMBL" id="MBP2023523.1"/>
    </source>
</evidence>
<sequence>MSNKRKLGILTLSLIVLIILFLGVGLNSNNFKYALSRRFPSLIAIILTGGTIAFSTMVFQTVTNNRILTPGVLGLDSLYMLIQTSVVFILGSQSKLSSNANINFLISVGLMLVFSLLLFKLIFSREGSNIYFLLLVGLIFGTLFQSLTSFMQLLIDPNEFTIIQDKMFASFNNINTEILLISIVVVIITVVYSYKYIKILDVLSLGRENAINLGINYDRVVNRMLMVVTILVSVSTALVGPITFLGIIVANLSREFLKTYKHSYLILGTVLISTVALVGGQFIISRLMNFNTTLSVIINFIGGLYFMYLLLNNK</sequence>
<evidence type="ECO:0000256" key="2">
    <source>
        <dbReference type="ARBA" id="ARBA00007935"/>
    </source>
</evidence>
<evidence type="ECO:0000256" key="8">
    <source>
        <dbReference type="SAM" id="Phobius"/>
    </source>
</evidence>
<dbReference type="SUPFAM" id="SSF81345">
    <property type="entry name" value="ABC transporter involved in vitamin B12 uptake, BtuC"/>
    <property type="match status" value="1"/>
</dbReference>
<feature type="transmembrane region" description="Helical" evidence="8">
    <location>
        <begin position="224"/>
        <end position="252"/>
    </location>
</feature>
<feature type="transmembrane region" description="Helical" evidence="8">
    <location>
        <begin position="6"/>
        <end position="27"/>
    </location>
</feature>
<dbReference type="PANTHER" id="PTHR30472:SF19">
    <property type="entry name" value="PETROBACTIN IMPORT SYSTEM PERMEASE PROTEIN YCLO"/>
    <property type="match status" value="1"/>
</dbReference>
<dbReference type="CDD" id="cd06550">
    <property type="entry name" value="TM_ABC_iron-siderophores_like"/>
    <property type="match status" value="1"/>
</dbReference>
<evidence type="ECO:0000256" key="5">
    <source>
        <dbReference type="ARBA" id="ARBA00022692"/>
    </source>
</evidence>
<keyword evidence="5 8" id="KW-0812">Transmembrane</keyword>
<feature type="transmembrane region" description="Helical" evidence="8">
    <location>
        <begin position="264"/>
        <end position="284"/>
    </location>
</feature>
<evidence type="ECO:0000256" key="3">
    <source>
        <dbReference type="ARBA" id="ARBA00022448"/>
    </source>
</evidence>
<feature type="transmembrane region" description="Helical" evidence="8">
    <location>
        <begin position="102"/>
        <end position="123"/>
    </location>
</feature>
<reference evidence="9 10" key="1">
    <citation type="submission" date="2021-03" db="EMBL/GenBank/DDBJ databases">
        <title>Genomic Encyclopedia of Type Strains, Phase IV (KMG-IV): sequencing the most valuable type-strain genomes for metagenomic binning, comparative biology and taxonomic classification.</title>
        <authorList>
            <person name="Goeker M."/>
        </authorList>
    </citation>
    <scope>NUCLEOTIDE SEQUENCE [LARGE SCALE GENOMIC DNA]</scope>
    <source>
        <strain evidence="9 10">DSM 28650</strain>
    </source>
</reference>
<feature type="transmembrane region" description="Helical" evidence="8">
    <location>
        <begin position="290"/>
        <end position="311"/>
    </location>
</feature>
<feature type="transmembrane region" description="Helical" evidence="8">
    <location>
        <begin position="176"/>
        <end position="194"/>
    </location>
</feature>
<keyword evidence="4" id="KW-1003">Cell membrane</keyword>
<keyword evidence="6 8" id="KW-1133">Transmembrane helix</keyword>
<dbReference type="InterPro" id="IPR037294">
    <property type="entry name" value="ABC_BtuC-like"/>
</dbReference>
<comment type="caution">
    <text evidence="9">The sequence shown here is derived from an EMBL/GenBank/DDBJ whole genome shotgun (WGS) entry which is preliminary data.</text>
</comment>
<name>A0ABS4K6W3_9CLOT</name>
<accession>A0ABS4K6W3</accession>
<keyword evidence="3" id="KW-0813">Transport</keyword>
<feature type="transmembrane region" description="Helical" evidence="8">
    <location>
        <begin position="129"/>
        <end position="155"/>
    </location>
</feature>
<comment type="similarity">
    <text evidence="2">Belongs to the binding-protein-dependent transport system permease family. FecCD subfamily.</text>
</comment>
<dbReference type="RefSeq" id="WP_021283211.1">
    <property type="nucleotide sequence ID" value="NZ_JAGGLL010000031.1"/>
</dbReference>
<dbReference type="PANTHER" id="PTHR30472">
    <property type="entry name" value="FERRIC ENTEROBACTIN TRANSPORT SYSTEM PERMEASE PROTEIN"/>
    <property type="match status" value="1"/>
</dbReference>